<evidence type="ECO:0000256" key="3">
    <source>
        <dbReference type="SAM" id="SignalP"/>
    </source>
</evidence>
<dbReference type="InterPro" id="IPR036514">
    <property type="entry name" value="SGNH_hydro_sf"/>
</dbReference>
<keyword evidence="3" id="KW-0732">Signal</keyword>
<comment type="caution">
    <text evidence="4">The sequence shown here is derived from an EMBL/GenBank/DDBJ whole genome shotgun (WGS) entry which is preliminary data.</text>
</comment>
<dbReference type="OrthoDB" id="1600564at2759"/>
<dbReference type="InterPro" id="IPR050592">
    <property type="entry name" value="GDSL_lipolytic_enzyme"/>
</dbReference>
<dbReference type="Proteomes" id="UP000604825">
    <property type="component" value="Unassembled WGS sequence"/>
</dbReference>
<dbReference type="PANTHER" id="PTHR45642">
    <property type="entry name" value="GDSL ESTERASE/LIPASE EXL3"/>
    <property type="match status" value="1"/>
</dbReference>
<dbReference type="EMBL" id="CAJGYO010000018">
    <property type="protein sequence ID" value="CAD6337705.1"/>
    <property type="molecule type" value="Genomic_DNA"/>
</dbReference>
<dbReference type="CDD" id="cd01837">
    <property type="entry name" value="SGNH_plant_lipase_like"/>
    <property type="match status" value="1"/>
</dbReference>
<feature type="coiled-coil region" evidence="2">
    <location>
        <begin position="288"/>
        <end position="315"/>
    </location>
</feature>
<dbReference type="AlphaFoldDB" id="A0A811S9K7"/>
<reference evidence="4" key="1">
    <citation type="submission" date="2020-10" db="EMBL/GenBank/DDBJ databases">
        <authorList>
            <person name="Han B."/>
            <person name="Lu T."/>
            <person name="Zhao Q."/>
            <person name="Huang X."/>
            <person name="Zhao Y."/>
        </authorList>
    </citation>
    <scope>NUCLEOTIDE SEQUENCE</scope>
</reference>
<evidence type="ECO:0000313" key="5">
    <source>
        <dbReference type="Proteomes" id="UP000604825"/>
    </source>
</evidence>
<dbReference type="InterPro" id="IPR001087">
    <property type="entry name" value="GDSL"/>
</dbReference>
<dbReference type="GO" id="GO:0048046">
    <property type="term" value="C:apoplast"/>
    <property type="evidence" value="ECO:0007669"/>
    <property type="project" value="TreeGrafter"/>
</dbReference>
<keyword evidence="2" id="KW-0175">Coiled coil</keyword>
<evidence type="ECO:0008006" key="6">
    <source>
        <dbReference type="Google" id="ProtNLM"/>
    </source>
</evidence>
<accession>A0A811S9K7</accession>
<evidence type="ECO:0000313" key="4">
    <source>
        <dbReference type="EMBL" id="CAD6337705.1"/>
    </source>
</evidence>
<gene>
    <name evidence="4" type="ORF">NCGR_LOCUS61803</name>
</gene>
<proteinExistence type="inferred from homology"/>
<dbReference type="PANTHER" id="PTHR45642:SF16">
    <property type="entry name" value="GDSL ESTERASE_LIPASE APG"/>
    <property type="match status" value="1"/>
</dbReference>
<dbReference type="Gene3D" id="3.40.50.1110">
    <property type="entry name" value="SGNH hydrolase"/>
    <property type="match status" value="1"/>
</dbReference>
<protein>
    <recommendedName>
        <fullName evidence="6">GDSL esterase/lipase APG</fullName>
    </recommendedName>
</protein>
<sequence>MASSLSMVASPLTVVSLLVASASIMSGGGGGAQAQPIVPAVISFGDSTIDVGNNNYLPGAVFKADYAPYGQDFVRHEATGRFSDGKIVTDITGCYATTTLDAYSVDCSGYDGGCVTNEFVLWVVAAAETLGFESYAPPYLSPQASGKNLLIGANFASAASSYYDDTAAMYDAITLTQQLKYYKEYQSKLAAVAGRAKARAILTDALYVVSTGTGDFLQNYYHNASLSRRYNVDQYCDLLVGTFSDFANELYRLGARRIGVTSMPPLGCLPASIRLYGEGKDACVPRLNRDAETFNEKLNATVKALKRRHAHLKIAIFDIYTPLRELAQHPAAYGFANARDTCCQTGTAKTRVYLCNPTTAGTCRNASSYVFFDAVHPSEAANVFMAESMIEAGIELVT</sequence>
<evidence type="ECO:0000256" key="1">
    <source>
        <dbReference type="ARBA" id="ARBA00008668"/>
    </source>
</evidence>
<name>A0A811S9K7_9POAL</name>
<organism evidence="4 5">
    <name type="scientific">Miscanthus lutarioriparius</name>
    <dbReference type="NCBI Taxonomy" id="422564"/>
    <lineage>
        <taxon>Eukaryota</taxon>
        <taxon>Viridiplantae</taxon>
        <taxon>Streptophyta</taxon>
        <taxon>Embryophyta</taxon>
        <taxon>Tracheophyta</taxon>
        <taxon>Spermatophyta</taxon>
        <taxon>Magnoliopsida</taxon>
        <taxon>Liliopsida</taxon>
        <taxon>Poales</taxon>
        <taxon>Poaceae</taxon>
        <taxon>PACMAD clade</taxon>
        <taxon>Panicoideae</taxon>
        <taxon>Andropogonodae</taxon>
        <taxon>Andropogoneae</taxon>
        <taxon>Saccharinae</taxon>
        <taxon>Miscanthus</taxon>
    </lineage>
</organism>
<dbReference type="Pfam" id="PF00657">
    <property type="entry name" value="Lipase_GDSL"/>
    <property type="match status" value="1"/>
</dbReference>
<dbReference type="GO" id="GO:0016788">
    <property type="term" value="F:hydrolase activity, acting on ester bonds"/>
    <property type="evidence" value="ECO:0007669"/>
    <property type="project" value="InterPro"/>
</dbReference>
<feature type="chain" id="PRO_5032672243" description="GDSL esterase/lipase APG" evidence="3">
    <location>
        <begin position="35"/>
        <end position="398"/>
    </location>
</feature>
<feature type="signal peptide" evidence="3">
    <location>
        <begin position="1"/>
        <end position="34"/>
    </location>
</feature>
<evidence type="ECO:0000256" key="2">
    <source>
        <dbReference type="SAM" id="Coils"/>
    </source>
</evidence>
<keyword evidence="5" id="KW-1185">Reference proteome</keyword>
<dbReference type="SUPFAM" id="SSF52266">
    <property type="entry name" value="SGNH hydrolase"/>
    <property type="match status" value="1"/>
</dbReference>
<comment type="similarity">
    <text evidence="1">Belongs to the 'GDSL' lipolytic enzyme family.</text>
</comment>
<dbReference type="InterPro" id="IPR035669">
    <property type="entry name" value="SGNH_plant_lipase-like"/>
</dbReference>